<evidence type="ECO:0000259" key="4">
    <source>
        <dbReference type="SMART" id="SM00460"/>
    </source>
</evidence>
<dbReference type="Gene3D" id="1.10.1740.90">
    <property type="match status" value="1"/>
</dbReference>
<feature type="domain" description="Transglutaminase-like" evidence="4">
    <location>
        <begin position="87"/>
        <end position="142"/>
    </location>
</feature>
<proteinExistence type="inferred from homology"/>
<dbReference type="GO" id="GO:0000224">
    <property type="term" value="F:peptide-N4-(N-acetyl-beta-glucosaminyl)asparagine amidase activity"/>
    <property type="evidence" value="ECO:0007669"/>
    <property type="project" value="TreeGrafter"/>
</dbReference>
<evidence type="ECO:0000313" key="6">
    <source>
        <dbReference type="Proteomes" id="UP001210925"/>
    </source>
</evidence>
<name>A0AAD5Y4F3_9FUNG</name>
<dbReference type="GO" id="GO:0005829">
    <property type="term" value="C:cytosol"/>
    <property type="evidence" value="ECO:0007669"/>
    <property type="project" value="TreeGrafter"/>
</dbReference>
<evidence type="ECO:0000256" key="3">
    <source>
        <dbReference type="ARBA" id="ARBA00022833"/>
    </source>
</evidence>
<dbReference type="SUPFAM" id="SSF54001">
    <property type="entry name" value="Cysteine proteinases"/>
    <property type="match status" value="1"/>
</dbReference>
<dbReference type="GO" id="GO:0046872">
    <property type="term" value="F:metal ion binding"/>
    <property type="evidence" value="ECO:0007669"/>
    <property type="project" value="UniProtKB-KW"/>
</dbReference>
<evidence type="ECO:0000256" key="2">
    <source>
        <dbReference type="ARBA" id="ARBA00022723"/>
    </source>
</evidence>
<keyword evidence="3" id="KW-0862">Zinc</keyword>
<keyword evidence="2" id="KW-0479">Metal-binding</keyword>
<dbReference type="GO" id="GO:0006516">
    <property type="term" value="P:glycoprotein catabolic process"/>
    <property type="evidence" value="ECO:0007669"/>
    <property type="project" value="TreeGrafter"/>
</dbReference>
<dbReference type="PANTHER" id="PTHR12143:SF19">
    <property type="entry name" value="PEPTIDE-N(4)-(N-ACETYL-BETA-GLUCOSAMINYL)ASPARAGINE AMIDASE"/>
    <property type="match status" value="1"/>
</dbReference>
<organism evidence="5 6">
    <name type="scientific">Boothiomyces macroporosus</name>
    <dbReference type="NCBI Taxonomy" id="261099"/>
    <lineage>
        <taxon>Eukaryota</taxon>
        <taxon>Fungi</taxon>
        <taxon>Fungi incertae sedis</taxon>
        <taxon>Chytridiomycota</taxon>
        <taxon>Chytridiomycota incertae sedis</taxon>
        <taxon>Chytridiomycetes</taxon>
        <taxon>Rhizophydiales</taxon>
        <taxon>Terramycetaceae</taxon>
        <taxon>Boothiomyces</taxon>
    </lineage>
</organism>
<dbReference type="EMBL" id="JADGKB010000297">
    <property type="protein sequence ID" value="KAJ3250172.1"/>
    <property type="molecule type" value="Genomic_DNA"/>
</dbReference>
<accession>A0AAD5Y4F3</accession>
<reference evidence="5" key="1">
    <citation type="submission" date="2020-05" db="EMBL/GenBank/DDBJ databases">
        <title>Phylogenomic resolution of chytrid fungi.</title>
        <authorList>
            <person name="Stajich J.E."/>
            <person name="Amses K."/>
            <person name="Simmons R."/>
            <person name="Seto K."/>
            <person name="Myers J."/>
            <person name="Bonds A."/>
            <person name="Quandt C.A."/>
            <person name="Barry K."/>
            <person name="Liu P."/>
            <person name="Grigoriev I."/>
            <person name="Longcore J.E."/>
            <person name="James T.Y."/>
        </authorList>
    </citation>
    <scope>NUCLEOTIDE SEQUENCE</scope>
    <source>
        <strain evidence="5">PLAUS21</strain>
    </source>
</reference>
<dbReference type="Pfam" id="PF01841">
    <property type="entry name" value="Transglut_core"/>
    <property type="match status" value="1"/>
</dbReference>
<dbReference type="InterPro" id="IPR002931">
    <property type="entry name" value="Transglutaminase-like"/>
</dbReference>
<protein>
    <recommendedName>
        <fullName evidence="4">Transglutaminase-like domain-containing protein</fullName>
    </recommendedName>
</protein>
<comment type="caution">
    <text evidence="5">The sequence shown here is derived from an EMBL/GenBank/DDBJ whole genome shotgun (WGS) entry which is preliminary data.</text>
</comment>
<evidence type="ECO:0000256" key="1">
    <source>
        <dbReference type="ARBA" id="ARBA00009390"/>
    </source>
</evidence>
<keyword evidence="6" id="KW-1185">Reference proteome</keyword>
<dbReference type="InterPro" id="IPR050883">
    <property type="entry name" value="PNGase"/>
</dbReference>
<dbReference type="InterPro" id="IPR038765">
    <property type="entry name" value="Papain-like_cys_pep_sf"/>
</dbReference>
<dbReference type="PANTHER" id="PTHR12143">
    <property type="entry name" value="PEPTIDE N-GLYCANASE PNGASE -RELATED"/>
    <property type="match status" value="1"/>
</dbReference>
<dbReference type="SMART" id="SM00460">
    <property type="entry name" value="TGc"/>
    <property type="match status" value="1"/>
</dbReference>
<gene>
    <name evidence="5" type="ORF">HK103_003794</name>
</gene>
<evidence type="ECO:0000313" key="5">
    <source>
        <dbReference type="EMBL" id="KAJ3250172.1"/>
    </source>
</evidence>
<dbReference type="Gene3D" id="3.10.620.30">
    <property type="match status" value="1"/>
</dbReference>
<dbReference type="GO" id="GO:0005634">
    <property type="term" value="C:nucleus"/>
    <property type="evidence" value="ECO:0007669"/>
    <property type="project" value="TreeGrafter"/>
</dbReference>
<dbReference type="AlphaFoldDB" id="A0AAD5Y4F3"/>
<sequence length="259" mass="30007">MKAHKDQDLLDFTLTVIPVEAIHEETQSRIEKEGIPFNHALTKALLKWFKHSFFKWVDKPQCECGQAGQIVGTDRPNQSESIDPKSLLLSRKGRCGEWANAFTLVCRAMGLEVRYVLDFTDHVWTEIYCDVQNRWIHCDSCEESFDSPLLYSEGWGKKLNYVFAVGDTEVRDVTRKYVKDFKECSSRRNMCAERLVNNTAYFLTSKLRSSLSPLYVNELNLRDFKEIQALFSQQINWGELKGRQTGSVEWRTARGEMGK</sequence>
<comment type="similarity">
    <text evidence="1">Belongs to the transglutaminase-like superfamily. PNGase family.</text>
</comment>
<dbReference type="Proteomes" id="UP001210925">
    <property type="component" value="Unassembled WGS sequence"/>
</dbReference>